<gene>
    <name evidence="6" type="primary">LOC101509602</name>
</gene>
<name>A0A1S2Z7M0_CICAR</name>
<dbReference type="eggNOG" id="KOG0017">
    <property type="taxonomic scope" value="Eukaryota"/>
</dbReference>
<dbReference type="InterPro" id="IPR036397">
    <property type="entry name" value="RNaseH_sf"/>
</dbReference>
<evidence type="ECO:0000259" key="3">
    <source>
        <dbReference type="Pfam" id="PF22936"/>
    </source>
</evidence>
<feature type="region of interest" description="Disordered" evidence="2">
    <location>
        <begin position="45"/>
        <end position="94"/>
    </location>
</feature>
<evidence type="ECO:0000256" key="2">
    <source>
        <dbReference type="SAM" id="MobiDB-lite"/>
    </source>
</evidence>
<dbReference type="GO" id="GO:0006508">
    <property type="term" value="P:proteolysis"/>
    <property type="evidence" value="ECO:0007669"/>
    <property type="project" value="UniProtKB-KW"/>
</dbReference>
<dbReference type="GO" id="GO:0008233">
    <property type="term" value="F:peptidase activity"/>
    <property type="evidence" value="ECO:0007669"/>
    <property type="project" value="UniProtKB-KW"/>
</dbReference>
<dbReference type="GO" id="GO:0003676">
    <property type="term" value="F:nucleic acid binding"/>
    <property type="evidence" value="ECO:0007669"/>
    <property type="project" value="InterPro"/>
</dbReference>
<dbReference type="RefSeq" id="XP_004516485.1">
    <property type="nucleotide sequence ID" value="XM_004516428.1"/>
</dbReference>
<dbReference type="OrthoDB" id="1436950at2759"/>
<evidence type="ECO:0000313" key="5">
    <source>
        <dbReference type="Proteomes" id="UP000087171"/>
    </source>
</evidence>
<dbReference type="PANTHER" id="PTHR42648:SF31">
    <property type="entry name" value="RNA-DIRECTED DNA POLYMERASE"/>
    <property type="match status" value="1"/>
</dbReference>
<keyword evidence="1" id="KW-0645">Protease</keyword>
<keyword evidence="5" id="KW-1185">Reference proteome</keyword>
<dbReference type="InterPro" id="IPR039537">
    <property type="entry name" value="Retrotran_Ty1/copia-like"/>
</dbReference>
<proteinExistence type="predicted"/>
<dbReference type="InterPro" id="IPR054722">
    <property type="entry name" value="PolX-like_BBD"/>
</dbReference>
<dbReference type="Proteomes" id="UP000087171">
    <property type="component" value="Unplaced"/>
</dbReference>
<feature type="domain" description="Retroviral polymerase SH3-like" evidence="4">
    <location>
        <begin position="360"/>
        <end position="422"/>
    </location>
</feature>
<dbReference type="GeneID" id="101509602"/>
<dbReference type="Gene3D" id="3.30.420.10">
    <property type="entry name" value="Ribonuclease H-like superfamily/Ribonuclease H"/>
    <property type="match status" value="1"/>
</dbReference>
<dbReference type="InterPro" id="IPR012337">
    <property type="entry name" value="RNaseH-like_sf"/>
</dbReference>
<sequence length="579" mass="64834">MDSDSETSIISPSSSPPLPVTTNRTYQHDMLDPYFMHPSDNPSVALVSPPRITTRGRCSKNVNSSVSNSNRANSKGRGDTDGRSSGSSRRHSRYCSHCHRSGHTVDVCFYKHGFPPHFRKNGNSSTNNCVASNVDDDDHKSSCADDSLGDFSPSSFTTEQQKALLALLHTSQTSFSSVVNHLFNSSHTCSFSFPNISNVINTQSWILDTGATNHVCYYDSIFQSLKGIKHVRIRLPNGCTIITELAGTDNLSQKRIGTADLIHGLYLLSDPCLHIVSTYHKRLPFPNSTTIADCCFDLIHMDIWGPFSMPSILGYKYFLTVVDEKSRFCWLPSKFLSYKSLFHILHGFLPDISEIRVFGCLCYASTLKSNRKKFDPRSRKCIYLGHKFGTKGYILFDLHNREIFVSRDIAFFENVFPFNGSQENKISSSIPFINPTSIDFLFDLPPTPIENALAPSFSPQLPFSKYATPSPSPITTTPHPIPTRKSTRQVKPPSYLKDFHCKLLAGKNLNPHVSHLHSSGILYPLSQFISYDNLSSSHRSFILNVSTVKEPSSYTNAIKDKNWRPAIQNELDALAYNKT</sequence>
<evidence type="ECO:0000256" key="1">
    <source>
        <dbReference type="ARBA" id="ARBA00022670"/>
    </source>
</evidence>
<dbReference type="Pfam" id="PF22936">
    <property type="entry name" value="Pol_BBD"/>
    <property type="match status" value="1"/>
</dbReference>
<feature type="domain" description="Retrovirus-related Pol polyprotein from transposon TNT 1-94-like beta-barrel" evidence="3">
    <location>
        <begin position="205"/>
        <end position="252"/>
    </location>
</feature>
<feature type="compositionally biased region" description="Low complexity" evidence="2">
    <location>
        <begin position="1"/>
        <end position="13"/>
    </location>
</feature>
<dbReference type="PANTHER" id="PTHR42648">
    <property type="entry name" value="TRANSPOSASE, PUTATIVE-RELATED"/>
    <property type="match status" value="1"/>
</dbReference>
<accession>A0A1S2Z7M0</accession>
<dbReference type="Pfam" id="PF25597">
    <property type="entry name" value="SH3_retrovirus"/>
    <property type="match status" value="1"/>
</dbReference>
<dbReference type="AlphaFoldDB" id="A0A1S2Z7M0"/>
<dbReference type="PaxDb" id="3827-XP_004516485.1"/>
<dbReference type="SUPFAM" id="SSF53098">
    <property type="entry name" value="Ribonuclease H-like"/>
    <property type="match status" value="1"/>
</dbReference>
<evidence type="ECO:0000313" key="6">
    <source>
        <dbReference type="RefSeq" id="XP_004516485.1"/>
    </source>
</evidence>
<dbReference type="InterPro" id="IPR057670">
    <property type="entry name" value="SH3_retrovirus"/>
</dbReference>
<keyword evidence="1" id="KW-0378">Hydrolase</keyword>
<protein>
    <submittedName>
        <fullName evidence="6">Uncharacterized protein LOC101509602</fullName>
    </submittedName>
</protein>
<organism evidence="5 6">
    <name type="scientific">Cicer arietinum</name>
    <name type="common">Chickpea</name>
    <name type="synonym">Garbanzo</name>
    <dbReference type="NCBI Taxonomy" id="3827"/>
    <lineage>
        <taxon>Eukaryota</taxon>
        <taxon>Viridiplantae</taxon>
        <taxon>Streptophyta</taxon>
        <taxon>Embryophyta</taxon>
        <taxon>Tracheophyta</taxon>
        <taxon>Spermatophyta</taxon>
        <taxon>Magnoliopsida</taxon>
        <taxon>eudicotyledons</taxon>
        <taxon>Gunneridae</taxon>
        <taxon>Pentapetalae</taxon>
        <taxon>rosids</taxon>
        <taxon>fabids</taxon>
        <taxon>Fabales</taxon>
        <taxon>Fabaceae</taxon>
        <taxon>Papilionoideae</taxon>
        <taxon>50 kb inversion clade</taxon>
        <taxon>NPAAA clade</taxon>
        <taxon>Hologalegina</taxon>
        <taxon>IRL clade</taxon>
        <taxon>Cicereae</taxon>
        <taxon>Cicer</taxon>
    </lineage>
</organism>
<feature type="region of interest" description="Disordered" evidence="2">
    <location>
        <begin position="1"/>
        <end position="24"/>
    </location>
</feature>
<evidence type="ECO:0000259" key="4">
    <source>
        <dbReference type="Pfam" id="PF25597"/>
    </source>
</evidence>
<feature type="compositionally biased region" description="Low complexity" evidence="2">
    <location>
        <begin position="59"/>
        <end position="75"/>
    </location>
</feature>
<reference evidence="6" key="1">
    <citation type="submission" date="2025-08" db="UniProtKB">
        <authorList>
            <consortium name="RefSeq"/>
        </authorList>
    </citation>
    <scope>IDENTIFICATION</scope>
    <source>
        <tissue evidence="6">Etiolated seedlings</tissue>
    </source>
</reference>
<dbReference type="KEGG" id="cam:101509602"/>